<evidence type="ECO:0000259" key="1">
    <source>
        <dbReference type="Pfam" id="PF02824"/>
    </source>
</evidence>
<dbReference type="GO" id="GO:0005886">
    <property type="term" value="C:plasma membrane"/>
    <property type="evidence" value="ECO:0007669"/>
    <property type="project" value="TreeGrafter"/>
</dbReference>
<dbReference type="AlphaFoldDB" id="A0A5D4MJG8"/>
<name>A0A5D4MJG8_9BACI</name>
<dbReference type="PANTHER" id="PTHR21262">
    <property type="entry name" value="GUANOSINE-3',5'-BIS DIPHOSPHATE 3'-PYROPHOSPHOHYDROLASE"/>
    <property type="match status" value="1"/>
</dbReference>
<proteinExistence type="predicted"/>
<evidence type="ECO:0000313" key="3">
    <source>
        <dbReference type="Proteomes" id="UP000325182"/>
    </source>
</evidence>
<dbReference type="GO" id="GO:0015970">
    <property type="term" value="P:guanosine tetraphosphate biosynthetic process"/>
    <property type="evidence" value="ECO:0007669"/>
    <property type="project" value="UniProtKB-UniPathway"/>
</dbReference>
<dbReference type="InterPro" id="IPR004095">
    <property type="entry name" value="TGS"/>
</dbReference>
<dbReference type="InterPro" id="IPR012675">
    <property type="entry name" value="Beta-grasp_dom_sf"/>
</dbReference>
<dbReference type="UniPathway" id="UPA00908">
    <property type="reaction ID" value="UER00884"/>
</dbReference>
<dbReference type="Gene3D" id="1.10.3210.10">
    <property type="entry name" value="Hypothetical protein af1432"/>
    <property type="match status" value="1"/>
</dbReference>
<feature type="domain" description="TGS" evidence="1">
    <location>
        <begin position="221"/>
        <end position="279"/>
    </location>
</feature>
<dbReference type="InterPro" id="IPR012676">
    <property type="entry name" value="TGS-like"/>
</dbReference>
<dbReference type="SUPFAM" id="SSF109604">
    <property type="entry name" value="HD-domain/PDEase-like"/>
    <property type="match status" value="1"/>
</dbReference>
<evidence type="ECO:0000313" key="2">
    <source>
        <dbReference type="EMBL" id="TYS01151.1"/>
    </source>
</evidence>
<dbReference type="Pfam" id="PF02824">
    <property type="entry name" value="TGS"/>
    <property type="match status" value="1"/>
</dbReference>
<dbReference type="SUPFAM" id="SSF81301">
    <property type="entry name" value="Nucleotidyltransferase"/>
    <property type="match status" value="1"/>
</dbReference>
<dbReference type="InterPro" id="IPR043519">
    <property type="entry name" value="NT_sf"/>
</dbReference>
<gene>
    <name evidence="2" type="ORF">FZC84_00325</name>
</gene>
<accession>A0A5D4MJG8</accession>
<reference evidence="2 3" key="1">
    <citation type="submission" date="2019-08" db="EMBL/GenBank/DDBJ databases">
        <title>Bacillus genomes from the desert of Cuatro Cienegas, Coahuila.</title>
        <authorList>
            <person name="Olmedo-Alvarez G."/>
        </authorList>
    </citation>
    <scope>NUCLEOTIDE SEQUENCE [LARGE SCALE GENOMIC DNA]</scope>
    <source>
        <strain evidence="2 3">CH128b_4D</strain>
    </source>
</reference>
<organism evidence="2 3">
    <name type="scientific">Rossellomorea vietnamensis</name>
    <dbReference type="NCBI Taxonomy" id="218284"/>
    <lineage>
        <taxon>Bacteria</taxon>
        <taxon>Bacillati</taxon>
        <taxon>Bacillota</taxon>
        <taxon>Bacilli</taxon>
        <taxon>Bacillales</taxon>
        <taxon>Bacillaceae</taxon>
        <taxon>Rossellomorea</taxon>
    </lineage>
</organism>
<dbReference type="SUPFAM" id="SSF81271">
    <property type="entry name" value="TGS-like"/>
    <property type="match status" value="1"/>
</dbReference>
<dbReference type="Gene3D" id="3.10.20.30">
    <property type="match status" value="1"/>
</dbReference>
<dbReference type="Proteomes" id="UP000325182">
    <property type="component" value="Unassembled WGS sequence"/>
</dbReference>
<dbReference type="EMBL" id="VTEG01000001">
    <property type="protein sequence ID" value="TYS01151.1"/>
    <property type="molecule type" value="Genomic_DNA"/>
</dbReference>
<dbReference type="Gene3D" id="3.30.460.10">
    <property type="entry name" value="Beta Polymerase, domain 2"/>
    <property type="match status" value="1"/>
</dbReference>
<protein>
    <submittedName>
        <fullName evidence="2">TGS domain-containing protein</fullName>
    </submittedName>
</protein>
<sequence>MPYANETMLFYSRLAERLGLYRIQAELEDLAFHYLNPQRYNRVKELKAEYEIMFAGVYGHCSREINDNCSERFQMEIFMNTVPIYSSYSMLQEGSPLSDIFSINVITDTTPNCYMLFGVIHTIFKPSKNRFSDEIAVSKNKFNKHLQTTVLVNGHEVTFKIYSKGTRDQNIVKSIQSLSPVQLEAFSSEILRNSIGTIKTISTDPIQFYDLIATELLQKDITVHTPKMDSVTLPDGSTVFDFAFYQDPALAARMSSVFINGVKKPLHTRLKENEIIEIIVEEYETVREDWLNFTLTAKAAKEISGRIGS</sequence>
<comment type="caution">
    <text evidence="2">The sequence shown here is derived from an EMBL/GenBank/DDBJ whole genome shotgun (WGS) entry which is preliminary data.</text>
</comment>
<dbReference type="RefSeq" id="WP_187444230.1">
    <property type="nucleotide sequence ID" value="NZ_VTEG01000001.1"/>
</dbReference>
<dbReference type="PANTHER" id="PTHR21262:SF31">
    <property type="entry name" value="GTP PYROPHOSPHOKINASE"/>
    <property type="match status" value="1"/>
</dbReference>